<dbReference type="SMART" id="SM00032">
    <property type="entry name" value="CCP"/>
    <property type="match status" value="2"/>
</dbReference>
<dbReference type="STRING" id="62062.ENSHHUP00000016849"/>
<name>A0A4W5KZN3_9TELE</name>
<dbReference type="Gene3D" id="2.10.70.10">
    <property type="entry name" value="Complement Module, domain 1"/>
    <property type="match status" value="2"/>
</dbReference>
<dbReference type="InterPro" id="IPR000436">
    <property type="entry name" value="Sushi_SCR_CCP_dom"/>
</dbReference>
<dbReference type="Ensembl" id="ENSHHUT00000017466.1">
    <property type="protein sequence ID" value="ENSHHUP00000016849.1"/>
    <property type="gene ID" value="ENSHHUG00000010517.1"/>
</dbReference>
<proteinExistence type="predicted"/>
<evidence type="ECO:0000313" key="8">
    <source>
        <dbReference type="Proteomes" id="UP000314982"/>
    </source>
</evidence>
<dbReference type="CDD" id="cd00033">
    <property type="entry name" value="CCP"/>
    <property type="match status" value="2"/>
</dbReference>
<evidence type="ECO:0000256" key="3">
    <source>
        <dbReference type="ARBA" id="ARBA00023157"/>
    </source>
</evidence>
<protein>
    <recommendedName>
        <fullName evidence="6">Sushi domain-containing protein</fullName>
    </recommendedName>
</protein>
<dbReference type="InterPro" id="IPR050350">
    <property type="entry name" value="Compl-Cell_Adhes-Reg"/>
</dbReference>
<feature type="domain" description="Sushi" evidence="6">
    <location>
        <begin position="1"/>
        <end position="62"/>
    </location>
</feature>
<keyword evidence="4" id="KW-0325">Glycoprotein</keyword>
<evidence type="ECO:0000259" key="6">
    <source>
        <dbReference type="PROSITE" id="PS50923"/>
    </source>
</evidence>
<accession>A0A4W5KZN3</accession>
<dbReference type="PANTHER" id="PTHR19325">
    <property type="entry name" value="COMPLEMENT COMPONENT-RELATED SUSHI DOMAIN-CONTAINING"/>
    <property type="match status" value="1"/>
</dbReference>
<dbReference type="GeneTree" id="ENSGT00940000161110"/>
<comment type="caution">
    <text evidence="5">Lacks conserved residue(s) required for the propagation of feature annotation.</text>
</comment>
<evidence type="ECO:0000256" key="1">
    <source>
        <dbReference type="ARBA" id="ARBA00022659"/>
    </source>
</evidence>
<keyword evidence="3" id="KW-1015">Disulfide bond</keyword>
<dbReference type="PROSITE" id="PS50923">
    <property type="entry name" value="SUSHI"/>
    <property type="match status" value="2"/>
</dbReference>
<keyword evidence="1 5" id="KW-0768">Sushi</keyword>
<evidence type="ECO:0000256" key="4">
    <source>
        <dbReference type="ARBA" id="ARBA00023180"/>
    </source>
</evidence>
<reference evidence="7" key="2">
    <citation type="submission" date="2025-08" db="UniProtKB">
        <authorList>
            <consortium name="Ensembl"/>
        </authorList>
    </citation>
    <scope>IDENTIFICATION</scope>
</reference>
<evidence type="ECO:0000256" key="5">
    <source>
        <dbReference type="PROSITE-ProRule" id="PRU00302"/>
    </source>
</evidence>
<dbReference type="PANTHER" id="PTHR19325:SF575">
    <property type="entry name" value="LOCOMOTION-RELATED PROTEIN HIKARU GENKI"/>
    <property type="match status" value="1"/>
</dbReference>
<dbReference type="AlphaFoldDB" id="A0A4W5KZN3"/>
<feature type="domain" description="Sushi" evidence="6">
    <location>
        <begin position="63"/>
        <end position="127"/>
    </location>
</feature>
<reference evidence="8" key="1">
    <citation type="submission" date="2018-06" db="EMBL/GenBank/DDBJ databases">
        <title>Genome assembly of Danube salmon.</title>
        <authorList>
            <person name="Macqueen D.J."/>
            <person name="Gundappa M.K."/>
        </authorList>
    </citation>
    <scope>NUCLEOTIDE SEQUENCE [LARGE SCALE GENOMIC DNA]</scope>
</reference>
<organism evidence="7 8">
    <name type="scientific">Hucho hucho</name>
    <name type="common">huchen</name>
    <dbReference type="NCBI Taxonomy" id="62062"/>
    <lineage>
        <taxon>Eukaryota</taxon>
        <taxon>Metazoa</taxon>
        <taxon>Chordata</taxon>
        <taxon>Craniata</taxon>
        <taxon>Vertebrata</taxon>
        <taxon>Euteleostomi</taxon>
        <taxon>Actinopterygii</taxon>
        <taxon>Neopterygii</taxon>
        <taxon>Teleostei</taxon>
        <taxon>Protacanthopterygii</taxon>
        <taxon>Salmoniformes</taxon>
        <taxon>Salmonidae</taxon>
        <taxon>Salmoninae</taxon>
        <taxon>Hucho</taxon>
    </lineage>
</organism>
<dbReference type="InterPro" id="IPR035976">
    <property type="entry name" value="Sushi/SCR/CCP_sf"/>
</dbReference>
<evidence type="ECO:0000313" key="7">
    <source>
        <dbReference type="Ensembl" id="ENSHHUP00000016849.1"/>
    </source>
</evidence>
<keyword evidence="2" id="KW-0677">Repeat</keyword>
<dbReference type="Pfam" id="PF00084">
    <property type="entry name" value="Sushi"/>
    <property type="match status" value="2"/>
</dbReference>
<evidence type="ECO:0000256" key="2">
    <source>
        <dbReference type="ARBA" id="ARBA00022737"/>
    </source>
</evidence>
<sequence length="158" mass="17517">MTCGMPKPPVNGSIAGQDFTLGARAMYQCNPGFRLASSLAVSVACQLSGRWSPNEAPPRCIPVTCPDIGHAAVDHGRWRLIYGSQSQYDAMMMLICDPGYYYKGQRVIRCQANSTWDYPEPRPACESESESTSSTMHFVKLLQLPWESLSMIIHLINV</sequence>
<dbReference type="SUPFAM" id="SSF57535">
    <property type="entry name" value="Complement control module/SCR domain"/>
    <property type="match status" value="2"/>
</dbReference>
<dbReference type="Proteomes" id="UP000314982">
    <property type="component" value="Unassembled WGS sequence"/>
</dbReference>
<keyword evidence="8" id="KW-1185">Reference proteome</keyword>
<reference evidence="7" key="3">
    <citation type="submission" date="2025-09" db="UniProtKB">
        <authorList>
            <consortium name="Ensembl"/>
        </authorList>
    </citation>
    <scope>IDENTIFICATION</scope>
</reference>